<dbReference type="Proteomes" id="UP000317778">
    <property type="component" value="Unassembled WGS sequence"/>
</dbReference>
<proteinExistence type="predicted"/>
<gene>
    <name evidence="1" type="ORF">CEE36_00760</name>
</gene>
<reference evidence="1 2" key="1">
    <citation type="submission" date="2017-06" db="EMBL/GenBank/DDBJ databases">
        <title>Novel microbial phyla capable of carbon fixation and sulfur reduction in deep-sea sediments.</title>
        <authorList>
            <person name="Huang J."/>
            <person name="Baker B."/>
            <person name="Wang Y."/>
        </authorList>
    </citation>
    <scope>NUCLEOTIDE SEQUENCE [LARGE SCALE GENOMIC DNA]</scope>
    <source>
        <strain evidence="1">B3_TA06</strain>
    </source>
</reference>
<dbReference type="AlphaFoldDB" id="A0A532VAY3"/>
<sequence length="135" mass="15419">MVIKDKRTYDIIGAAMEVHRQLGNGFLEAVYQEALATEFTARGIPFKREVELPVFYKNQQLNTSYRADFICYDSIIVELKTVSHLGKIEEAQVINYLKATGLELGILLNFAAPSLEYKRFINSKEKPQITQTNVE</sequence>
<evidence type="ECO:0000313" key="2">
    <source>
        <dbReference type="Proteomes" id="UP000317778"/>
    </source>
</evidence>
<name>A0A532VAY3_UNCT6</name>
<evidence type="ECO:0000313" key="1">
    <source>
        <dbReference type="EMBL" id="TKJ44302.1"/>
    </source>
</evidence>
<dbReference type="EMBL" id="NJBO01000001">
    <property type="protein sequence ID" value="TKJ44302.1"/>
    <property type="molecule type" value="Genomic_DNA"/>
</dbReference>
<dbReference type="NCBIfam" id="TIGR04256">
    <property type="entry name" value="GxxExxY"/>
    <property type="match status" value="1"/>
</dbReference>
<dbReference type="Pfam" id="PF13366">
    <property type="entry name" value="PDDEXK_3"/>
    <property type="match status" value="1"/>
</dbReference>
<dbReference type="InterPro" id="IPR026350">
    <property type="entry name" value="GxxExxY"/>
</dbReference>
<protein>
    <submittedName>
        <fullName evidence="1">GxxExxY protein</fullName>
    </submittedName>
</protein>
<comment type="caution">
    <text evidence="1">The sequence shown here is derived from an EMBL/GenBank/DDBJ whole genome shotgun (WGS) entry which is preliminary data.</text>
</comment>
<accession>A0A532VAY3</accession>
<organism evidence="1 2">
    <name type="scientific">candidate division TA06 bacterium B3_TA06</name>
    <dbReference type="NCBI Taxonomy" id="2012487"/>
    <lineage>
        <taxon>Bacteria</taxon>
        <taxon>Bacteria division TA06</taxon>
    </lineage>
</organism>